<sequence length="121" mass="13992">MTTHPTSYRQFWPFYLNQHSLPATRGIHYVGTTLSILFLLAAALTLNPWYLLAAVVAGYAPAWFAHFFVEKNRPATFRYPFWSLVSDFRMYFMWLAGRLGPELKRAGCHPDQMDETRSEAA</sequence>
<name>A0A2M9G4D7_9PROT</name>
<dbReference type="PANTHER" id="PTHR34205">
    <property type="entry name" value="TRANSMEMBRANE PROTEIN"/>
    <property type="match status" value="1"/>
</dbReference>
<dbReference type="Pfam" id="PF06127">
    <property type="entry name" value="Mpo1-like"/>
    <property type="match status" value="1"/>
</dbReference>
<dbReference type="PANTHER" id="PTHR34205:SF2">
    <property type="entry name" value="DUF962 DOMAIN-CONTAINING PROTEIN"/>
    <property type="match status" value="1"/>
</dbReference>
<gene>
    <name evidence="2" type="ORF">CVT23_06500</name>
</gene>
<dbReference type="Proteomes" id="UP000229498">
    <property type="component" value="Unassembled WGS sequence"/>
</dbReference>
<dbReference type="AlphaFoldDB" id="A0A2M9G4D7"/>
<dbReference type="EMBL" id="PHIG01000025">
    <property type="protein sequence ID" value="PJK30589.1"/>
    <property type="molecule type" value="Genomic_DNA"/>
</dbReference>
<accession>A0A2M9G4D7</accession>
<dbReference type="RefSeq" id="WP_109792689.1">
    <property type="nucleotide sequence ID" value="NZ_PHIG01000025.1"/>
</dbReference>
<keyword evidence="1" id="KW-0812">Transmembrane</keyword>
<comment type="caution">
    <text evidence="2">The sequence shown here is derived from an EMBL/GenBank/DDBJ whole genome shotgun (WGS) entry which is preliminary data.</text>
</comment>
<feature type="transmembrane region" description="Helical" evidence="1">
    <location>
        <begin position="26"/>
        <end position="44"/>
    </location>
</feature>
<keyword evidence="3" id="KW-1185">Reference proteome</keyword>
<feature type="transmembrane region" description="Helical" evidence="1">
    <location>
        <begin position="50"/>
        <end position="69"/>
    </location>
</feature>
<protein>
    <submittedName>
        <fullName evidence="2">DUF962 domain-containing protein</fullName>
    </submittedName>
</protein>
<organism evidence="2 3">
    <name type="scientific">Minwuia thermotolerans</name>
    <dbReference type="NCBI Taxonomy" id="2056226"/>
    <lineage>
        <taxon>Bacteria</taxon>
        <taxon>Pseudomonadati</taxon>
        <taxon>Pseudomonadota</taxon>
        <taxon>Alphaproteobacteria</taxon>
        <taxon>Minwuiales</taxon>
        <taxon>Minwuiaceae</taxon>
        <taxon>Minwuia</taxon>
    </lineage>
</organism>
<evidence type="ECO:0000256" key="1">
    <source>
        <dbReference type="SAM" id="Phobius"/>
    </source>
</evidence>
<proteinExistence type="predicted"/>
<evidence type="ECO:0000313" key="3">
    <source>
        <dbReference type="Proteomes" id="UP000229498"/>
    </source>
</evidence>
<keyword evidence="1" id="KW-0472">Membrane</keyword>
<evidence type="ECO:0000313" key="2">
    <source>
        <dbReference type="EMBL" id="PJK30589.1"/>
    </source>
</evidence>
<dbReference type="OrthoDB" id="7356072at2"/>
<dbReference type="InterPro" id="IPR009305">
    <property type="entry name" value="Mpo1-like"/>
</dbReference>
<reference evidence="2 3" key="1">
    <citation type="submission" date="2017-11" db="EMBL/GenBank/DDBJ databases">
        <title>Draft genome sequence of Rhizobiales bacterium SY3-13.</title>
        <authorList>
            <person name="Sun C."/>
        </authorList>
    </citation>
    <scope>NUCLEOTIDE SEQUENCE [LARGE SCALE GENOMIC DNA]</scope>
    <source>
        <strain evidence="2 3">SY3-13</strain>
    </source>
</reference>
<keyword evidence="1" id="KW-1133">Transmembrane helix</keyword>